<evidence type="ECO:0000256" key="2">
    <source>
        <dbReference type="ARBA" id="ARBA00010348"/>
    </source>
</evidence>
<comment type="caution">
    <text evidence="9">The sequence shown here is derived from an EMBL/GenBank/DDBJ whole genome shotgun (WGS) entry which is preliminary data.</text>
</comment>
<dbReference type="InterPro" id="IPR036570">
    <property type="entry name" value="HORMA_dom_sf"/>
</dbReference>
<dbReference type="GO" id="GO:0005654">
    <property type="term" value="C:nucleoplasm"/>
    <property type="evidence" value="ECO:0007669"/>
    <property type="project" value="TreeGrafter"/>
</dbReference>
<proteinExistence type="inferred from homology"/>
<dbReference type="GO" id="GO:0005737">
    <property type="term" value="C:cytoplasm"/>
    <property type="evidence" value="ECO:0007669"/>
    <property type="project" value="TreeGrafter"/>
</dbReference>
<evidence type="ECO:0000256" key="5">
    <source>
        <dbReference type="ARBA" id="ARBA00023242"/>
    </source>
</evidence>
<evidence type="ECO:0000256" key="6">
    <source>
        <dbReference type="ARBA" id="ARBA00023306"/>
    </source>
</evidence>
<keyword evidence="5" id="KW-0539">Nucleus</keyword>
<dbReference type="InterPro" id="IPR003511">
    <property type="entry name" value="HORMA_dom"/>
</dbReference>
<organism evidence="9 10">
    <name type="scientific">Filobasidium floriforme</name>
    <dbReference type="NCBI Taxonomy" id="5210"/>
    <lineage>
        <taxon>Eukaryota</taxon>
        <taxon>Fungi</taxon>
        <taxon>Dikarya</taxon>
        <taxon>Basidiomycota</taxon>
        <taxon>Agaricomycotina</taxon>
        <taxon>Tremellomycetes</taxon>
        <taxon>Filobasidiales</taxon>
        <taxon>Filobasidiaceae</taxon>
        <taxon>Filobasidium</taxon>
    </lineage>
</organism>
<evidence type="ECO:0000313" key="9">
    <source>
        <dbReference type="EMBL" id="KAG7548987.1"/>
    </source>
</evidence>
<comment type="subcellular location">
    <subcellularLocation>
        <location evidence="1">Nucleus</location>
    </subcellularLocation>
</comment>
<sequence length="216" mass="24712">MKQATRTNQAISLKGSTKIVTEFFEYSVNSILYQRNIYPPDDFRMVKKYGLPMLITADEELKAYLETILKQVHEWLMQKTITRLVLAITSKETLETVERWQFDIITEDENGTGESSGSAAASGKPKEKTEKEVQVEIREIMKQITASVTFLPVLEEECSFTLLAYTSTQDPLPLPEKWNDADPHLIDKGKVEQVRLRSFSTNVHKMEAMVAYRVGE</sequence>
<feature type="region of interest" description="Disordered" evidence="7">
    <location>
        <begin position="108"/>
        <end position="131"/>
    </location>
</feature>
<dbReference type="GO" id="GO:0033597">
    <property type="term" value="C:mitotic checkpoint complex"/>
    <property type="evidence" value="ECO:0007669"/>
    <property type="project" value="UniProtKB-ARBA"/>
</dbReference>
<gene>
    <name evidence="9" type="ORF">FFLO_03100</name>
</gene>
<evidence type="ECO:0000256" key="7">
    <source>
        <dbReference type="SAM" id="MobiDB-lite"/>
    </source>
</evidence>
<evidence type="ECO:0000313" key="10">
    <source>
        <dbReference type="Proteomes" id="UP000812966"/>
    </source>
</evidence>
<dbReference type="FunFam" id="3.30.900.10:FF:000002">
    <property type="entry name" value="Mitotic spindle assembly checkpoint protein MAD2A"/>
    <property type="match status" value="1"/>
</dbReference>
<comment type="similarity">
    <text evidence="2">Belongs to the MAD2 family.</text>
</comment>
<dbReference type="AlphaFoldDB" id="A0A8K0JLD0"/>
<evidence type="ECO:0000259" key="8">
    <source>
        <dbReference type="PROSITE" id="PS50815"/>
    </source>
</evidence>
<protein>
    <recommendedName>
        <fullName evidence="8">HORMA domain-containing protein</fullName>
    </recommendedName>
</protein>
<evidence type="ECO:0000256" key="4">
    <source>
        <dbReference type="ARBA" id="ARBA00022776"/>
    </source>
</evidence>
<dbReference type="PANTHER" id="PTHR11842">
    <property type="entry name" value="MITOTIC SPINDLE ASSEMBLY CHECKPOINT PROTEIN MAD2"/>
    <property type="match status" value="1"/>
</dbReference>
<dbReference type="GO" id="GO:0051301">
    <property type="term" value="P:cell division"/>
    <property type="evidence" value="ECO:0007669"/>
    <property type="project" value="UniProtKB-KW"/>
</dbReference>
<dbReference type="EMBL" id="JABELV010000055">
    <property type="protein sequence ID" value="KAG7548987.1"/>
    <property type="molecule type" value="Genomic_DNA"/>
</dbReference>
<dbReference type="SUPFAM" id="SSF56019">
    <property type="entry name" value="The spindle assembly checkpoint protein mad2"/>
    <property type="match status" value="1"/>
</dbReference>
<evidence type="ECO:0000256" key="1">
    <source>
        <dbReference type="ARBA" id="ARBA00004123"/>
    </source>
</evidence>
<feature type="domain" description="HORMA" evidence="8">
    <location>
        <begin position="14"/>
        <end position="210"/>
    </location>
</feature>
<accession>A0A8K0JLD0</accession>
<dbReference type="GO" id="GO:0007094">
    <property type="term" value="P:mitotic spindle assembly checkpoint signaling"/>
    <property type="evidence" value="ECO:0007669"/>
    <property type="project" value="TreeGrafter"/>
</dbReference>
<dbReference type="Gene3D" id="3.30.900.10">
    <property type="entry name" value="HORMA domain"/>
    <property type="match status" value="1"/>
</dbReference>
<dbReference type="PANTHER" id="PTHR11842:SF11">
    <property type="entry name" value="MITOTIC SPINDLE ASSEMBLY CHECKPOINT PROTEIN MAD2A"/>
    <property type="match status" value="1"/>
</dbReference>
<evidence type="ECO:0000256" key="3">
    <source>
        <dbReference type="ARBA" id="ARBA00022618"/>
    </source>
</evidence>
<dbReference type="Proteomes" id="UP000812966">
    <property type="component" value="Unassembled WGS sequence"/>
</dbReference>
<dbReference type="InterPro" id="IPR045091">
    <property type="entry name" value="Mad2-like"/>
</dbReference>
<name>A0A8K0JLD0_9TREE</name>
<feature type="compositionally biased region" description="Low complexity" evidence="7">
    <location>
        <begin position="112"/>
        <end position="123"/>
    </location>
</feature>
<dbReference type="GO" id="GO:0000776">
    <property type="term" value="C:kinetochore"/>
    <property type="evidence" value="ECO:0007669"/>
    <property type="project" value="TreeGrafter"/>
</dbReference>
<keyword evidence="3" id="KW-0132">Cell division</keyword>
<dbReference type="PROSITE" id="PS50815">
    <property type="entry name" value="HORMA"/>
    <property type="match status" value="1"/>
</dbReference>
<dbReference type="Pfam" id="PF02301">
    <property type="entry name" value="HORMA"/>
    <property type="match status" value="1"/>
</dbReference>
<reference evidence="9" key="1">
    <citation type="submission" date="2020-04" db="EMBL/GenBank/DDBJ databases">
        <title>Analysis of mating type loci in Filobasidium floriforme.</title>
        <authorList>
            <person name="Nowrousian M."/>
        </authorList>
    </citation>
    <scope>NUCLEOTIDE SEQUENCE</scope>
    <source>
        <strain evidence="9">CBS 6242</strain>
    </source>
</reference>
<keyword evidence="10" id="KW-1185">Reference proteome</keyword>
<keyword evidence="6" id="KW-0131">Cell cycle</keyword>
<keyword evidence="4" id="KW-0498">Mitosis</keyword>